<keyword evidence="1" id="KW-1185">Reference proteome</keyword>
<protein>
    <submittedName>
        <fullName evidence="2">Uncharacterized protein LOC114076118</fullName>
    </submittedName>
</protein>
<name>A0ABM1V447_SOLPN</name>
<sequence length="267" mass="29463">MVKATLNYRNFISKIKKGGVRPGYVPEDVLERWMDLWGSAEYIRKSEINLQNRRGGRVTSVGTHNGGYISIGEHLKKLCCFTVALASRSHSLMNLALVGVRSLSQTPSPLKFSCLAPSSIENFPSLVASSIYVFQVTIKIYEEILREKVTSQTDIDQCEAYYQAVGGEKKRRIYGLGAQAKNYYEQNLCGSSSLPPPFSQSTSITDMNEFVKQMMAALTSHLVPIIVEHVQASITPSANPLIVTIKVSPATNVNEVDTIISGDDRIP</sequence>
<gene>
    <name evidence="2" type="primary">LOC114076118</name>
</gene>
<reference evidence="1" key="1">
    <citation type="journal article" date="2014" name="Nat. Genet.">
        <title>The genome of the stress-tolerant wild tomato species Solanum pennellii.</title>
        <authorList>
            <person name="Bolger A."/>
            <person name="Scossa F."/>
            <person name="Bolger M.E."/>
            <person name="Lanz C."/>
            <person name="Maumus F."/>
            <person name="Tohge T."/>
            <person name="Quesneville H."/>
            <person name="Alseekh S."/>
            <person name="Sorensen I."/>
            <person name="Lichtenstein G."/>
            <person name="Fich E.A."/>
            <person name="Conte M."/>
            <person name="Keller H."/>
            <person name="Schneeberger K."/>
            <person name="Schwacke R."/>
            <person name="Ofner I."/>
            <person name="Vrebalov J."/>
            <person name="Xu Y."/>
            <person name="Osorio S."/>
            <person name="Aflitos S.A."/>
            <person name="Schijlen E."/>
            <person name="Jimenez-Gomez J.M."/>
            <person name="Ryngajllo M."/>
            <person name="Kimura S."/>
            <person name="Kumar R."/>
            <person name="Koenig D."/>
            <person name="Headland L.R."/>
            <person name="Maloof J.N."/>
            <person name="Sinha N."/>
            <person name="van Ham R.C."/>
            <person name="Lankhorst R.K."/>
            <person name="Mao L."/>
            <person name="Vogel A."/>
            <person name="Arsova B."/>
            <person name="Panstruga R."/>
            <person name="Fei Z."/>
            <person name="Rose J.K."/>
            <person name="Zamir D."/>
            <person name="Carrari F."/>
            <person name="Giovannoni J.J."/>
            <person name="Weigel D."/>
            <person name="Usadel B."/>
            <person name="Fernie A.R."/>
        </authorList>
    </citation>
    <scope>NUCLEOTIDE SEQUENCE [LARGE SCALE GENOMIC DNA]</scope>
    <source>
        <strain evidence="1">cv. LA0716</strain>
    </source>
</reference>
<organism evidence="1 2">
    <name type="scientific">Solanum pennellii</name>
    <name type="common">Tomato</name>
    <name type="synonym">Lycopersicon pennellii</name>
    <dbReference type="NCBI Taxonomy" id="28526"/>
    <lineage>
        <taxon>Eukaryota</taxon>
        <taxon>Viridiplantae</taxon>
        <taxon>Streptophyta</taxon>
        <taxon>Embryophyta</taxon>
        <taxon>Tracheophyta</taxon>
        <taxon>Spermatophyta</taxon>
        <taxon>Magnoliopsida</taxon>
        <taxon>eudicotyledons</taxon>
        <taxon>Gunneridae</taxon>
        <taxon>Pentapetalae</taxon>
        <taxon>asterids</taxon>
        <taxon>lamiids</taxon>
        <taxon>Solanales</taxon>
        <taxon>Solanaceae</taxon>
        <taxon>Solanoideae</taxon>
        <taxon>Solaneae</taxon>
        <taxon>Solanum</taxon>
        <taxon>Solanum subgen. Lycopersicon</taxon>
    </lineage>
</organism>
<accession>A0ABM1V447</accession>
<proteinExistence type="predicted"/>
<dbReference type="RefSeq" id="XP_027770515.1">
    <property type="nucleotide sequence ID" value="XM_027914714.1"/>
</dbReference>
<dbReference type="Proteomes" id="UP000694930">
    <property type="component" value="Chromosome 1"/>
</dbReference>
<dbReference type="GeneID" id="114076118"/>
<evidence type="ECO:0000313" key="2">
    <source>
        <dbReference type="RefSeq" id="XP_027770515.1"/>
    </source>
</evidence>
<evidence type="ECO:0000313" key="1">
    <source>
        <dbReference type="Proteomes" id="UP000694930"/>
    </source>
</evidence>
<reference evidence="2" key="2">
    <citation type="submission" date="2025-08" db="UniProtKB">
        <authorList>
            <consortium name="RefSeq"/>
        </authorList>
    </citation>
    <scope>IDENTIFICATION</scope>
</reference>